<evidence type="ECO:0000313" key="1">
    <source>
        <dbReference type="EnsemblMetazoa" id="CJA33123b.1"/>
    </source>
</evidence>
<evidence type="ECO:0000313" key="2">
    <source>
        <dbReference type="Proteomes" id="UP000005237"/>
    </source>
</evidence>
<dbReference type="EnsemblMetazoa" id="CJA33123b.1">
    <property type="protein sequence ID" value="CJA33123b.1"/>
    <property type="gene ID" value="WBGene00208970"/>
</dbReference>
<reference evidence="2" key="1">
    <citation type="submission" date="2010-08" db="EMBL/GenBank/DDBJ databases">
        <authorList>
            <consortium name="Caenorhabditis japonica Sequencing Consortium"/>
            <person name="Wilson R.K."/>
        </authorList>
    </citation>
    <scope>NUCLEOTIDE SEQUENCE [LARGE SCALE GENOMIC DNA]</scope>
    <source>
        <strain evidence="2">DF5081</strain>
    </source>
</reference>
<dbReference type="Proteomes" id="UP000005237">
    <property type="component" value="Unassembled WGS sequence"/>
</dbReference>
<sequence length="148" mass="16418">MLKSESVVLLSLGHLHSIFGSVPAAWRVLSTPAIGLSEKVSIPSDEGWNARRIRHGRSLEFPVRRLTIIFTTGKYWLSDDQQISLSFETSRKLKLDCGRKIVTTDQGFGVLKPLLFKRGANDEEQISIHVNGVFSLALVDTGGFYGCQ</sequence>
<dbReference type="AlphaFoldDB" id="A0A8R1IM57"/>
<protein>
    <submittedName>
        <fullName evidence="1">Uncharacterized protein</fullName>
    </submittedName>
</protein>
<organism evidence="1 2">
    <name type="scientific">Caenorhabditis japonica</name>
    <dbReference type="NCBI Taxonomy" id="281687"/>
    <lineage>
        <taxon>Eukaryota</taxon>
        <taxon>Metazoa</taxon>
        <taxon>Ecdysozoa</taxon>
        <taxon>Nematoda</taxon>
        <taxon>Chromadorea</taxon>
        <taxon>Rhabditida</taxon>
        <taxon>Rhabditina</taxon>
        <taxon>Rhabditomorpha</taxon>
        <taxon>Rhabditoidea</taxon>
        <taxon>Rhabditidae</taxon>
        <taxon>Peloderinae</taxon>
        <taxon>Caenorhabditis</taxon>
    </lineage>
</organism>
<name>A0A8R1IM57_CAEJA</name>
<keyword evidence="2" id="KW-1185">Reference proteome</keyword>
<reference evidence="1" key="2">
    <citation type="submission" date="2022-06" db="UniProtKB">
        <authorList>
            <consortium name="EnsemblMetazoa"/>
        </authorList>
    </citation>
    <scope>IDENTIFICATION</scope>
    <source>
        <strain evidence="1">DF5081</strain>
    </source>
</reference>
<proteinExistence type="predicted"/>
<accession>A0A8R1IM57</accession>